<evidence type="ECO:0000256" key="3">
    <source>
        <dbReference type="ARBA" id="ARBA00022786"/>
    </source>
</evidence>
<keyword evidence="3" id="KW-0833">Ubl conjugation pathway</keyword>
<comment type="pathway">
    <text evidence="1">Protein modification; protein ubiquitination.</text>
</comment>
<dbReference type="Pfam" id="PF13229">
    <property type="entry name" value="Beta_helix"/>
    <property type="match status" value="1"/>
</dbReference>
<evidence type="ECO:0000259" key="4">
    <source>
        <dbReference type="Pfam" id="PF13229"/>
    </source>
</evidence>
<keyword evidence="2" id="KW-0677">Repeat</keyword>
<organism evidence="5 6">
    <name type="scientific">Pendulispora brunnea</name>
    <dbReference type="NCBI Taxonomy" id="2905690"/>
    <lineage>
        <taxon>Bacteria</taxon>
        <taxon>Pseudomonadati</taxon>
        <taxon>Myxococcota</taxon>
        <taxon>Myxococcia</taxon>
        <taxon>Myxococcales</taxon>
        <taxon>Sorangiineae</taxon>
        <taxon>Pendulisporaceae</taxon>
        <taxon>Pendulispora</taxon>
    </lineage>
</organism>
<name>A0ABZ2K7X1_9BACT</name>
<proteinExistence type="predicted"/>
<evidence type="ECO:0000313" key="6">
    <source>
        <dbReference type="Proteomes" id="UP001379533"/>
    </source>
</evidence>
<protein>
    <submittedName>
        <fullName evidence="5">Right-handed parallel beta-helix repeat-containing protein</fullName>
    </submittedName>
</protein>
<dbReference type="InterPro" id="IPR051550">
    <property type="entry name" value="SCF-Subunits/Alg-Epimerases"/>
</dbReference>
<dbReference type="EMBL" id="CP089982">
    <property type="protein sequence ID" value="WXA92949.1"/>
    <property type="molecule type" value="Genomic_DNA"/>
</dbReference>
<dbReference type="Proteomes" id="UP001379533">
    <property type="component" value="Chromosome"/>
</dbReference>
<dbReference type="InterPro" id="IPR039448">
    <property type="entry name" value="Beta_helix"/>
</dbReference>
<gene>
    <name evidence="5" type="ORF">LZC95_41680</name>
</gene>
<dbReference type="NCBIfam" id="TIGR03804">
    <property type="entry name" value="para_beta_helix"/>
    <property type="match status" value="2"/>
</dbReference>
<dbReference type="SUPFAM" id="SSF51126">
    <property type="entry name" value="Pectin lyase-like"/>
    <property type="match status" value="1"/>
</dbReference>
<dbReference type="PANTHER" id="PTHR22990:SF15">
    <property type="entry name" value="F-BOX ONLY PROTEIN 10"/>
    <property type="match status" value="1"/>
</dbReference>
<dbReference type="InterPro" id="IPR022441">
    <property type="entry name" value="Para_beta_helix_rpt-2"/>
</dbReference>
<evidence type="ECO:0000313" key="5">
    <source>
        <dbReference type="EMBL" id="WXA92949.1"/>
    </source>
</evidence>
<evidence type="ECO:0000256" key="2">
    <source>
        <dbReference type="ARBA" id="ARBA00022737"/>
    </source>
</evidence>
<dbReference type="InterPro" id="IPR012334">
    <property type="entry name" value="Pectin_lyas_fold"/>
</dbReference>
<feature type="domain" description="Right handed beta helix" evidence="4">
    <location>
        <begin position="272"/>
        <end position="431"/>
    </location>
</feature>
<dbReference type="Gene3D" id="2.160.20.10">
    <property type="entry name" value="Single-stranded right-handed beta-helix, Pectin lyase-like"/>
    <property type="match status" value="2"/>
</dbReference>
<accession>A0ABZ2K7X1</accession>
<sequence>MGSILGCSACDEASTTNERIPSSPQEIAFAPVYARPAPPTAYYEPPAAHVLYVATNGNDASGTGAAASPYQTLGKALQVANGKPAGPTWTIVMRGGTYREGQLTVTRNDITIQRYKSEVVYLLGSTALAGFSGSGPYTLTVTSVDTAPLEQSCADDSLLGGTGRHYGSESPFALFRDGIPLQRVSQAVVPASGQYTYDPAYNVVTLADPPSQIELASKLFAIMSKASNVKIAGLDIEGYATCVVHWKKVVGGHSYYNSPIVFYKDAESESGGVLENSTVANNAAGGVMVARAHHVRISGNTIVNNGWTGVYGSDSDDLTVYDNSISYNNVRRWDNSGRAGMNVTHGLRGVIFNNVFERNASSGFWCDQGCGTNDANQPYVIARNVLRYNEKNGILYEVSHDAVIASNVAHDNGESGIALSGSRSIDIWNNTAVDNNAADVSIVDDSRCVEGDTLPGGKICSTATGTPLQPNNPDHCEPRSNGALANTCNAENVRLVNNILSGSGGARSVLTVVDGGKSAYGAARVVARDEFQVYEDNSLERTDGAVHPFFVDRARKNFAQNTASPTVWGRGAPLPTTVLKAIYWPSTSPAQPSARIGAVAWAAR</sequence>
<dbReference type="InterPro" id="IPR006626">
    <property type="entry name" value="PbH1"/>
</dbReference>
<keyword evidence="6" id="KW-1185">Reference proteome</keyword>
<reference evidence="5 6" key="1">
    <citation type="submission" date="2021-12" db="EMBL/GenBank/DDBJ databases">
        <title>Discovery of the Pendulisporaceae a myxobacterial family with distinct sporulation behavior and unique specialized metabolism.</title>
        <authorList>
            <person name="Garcia R."/>
            <person name="Popoff A."/>
            <person name="Bader C.D."/>
            <person name="Loehr J."/>
            <person name="Walesch S."/>
            <person name="Walt C."/>
            <person name="Boldt J."/>
            <person name="Bunk B."/>
            <person name="Haeckl F.J.F.P.J."/>
            <person name="Gunesch A.P."/>
            <person name="Birkelbach J."/>
            <person name="Nuebel U."/>
            <person name="Pietschmann T."/>
            <person name="Bach T."/>
            <person name="Mueller R."/>
        </authorList>
    </citation>
    <scope>NUCLEOTIDE SEQUENCE [LARGE SCALE GENOMIC DNA]</scope>
    <source>
        <strain evidence="5 6">MSr12523</strain>
    </source>
</reference>
<dbReference type="SMART" id="SM00710">
    <property type="entry name" value="PbH1"/>
    <property type="match status" value="7"/>
</dbReference>
<evidence type="ECO:0000256" key="1">
    <source>
        <dbReference type="ARBA" id="ARBA00004906"/>
    </source>
</evidence>
<dbReference type="RefSeq" id="WP_394843548.1">
    <property type="nucleotide sequence ID" value="NZ_CP089982.1"/>
</dbReference>
<dbReference type="InterPro" id="IPR011050">
    <property type="entry name" value="Pectin_lyase_fold/virulence"/>
</dbReference>
<dbReference type="PANTHER" id="PTHR22990">
    <property type="entry name" value="F-BOX ONLY PROTEIN"/>
    <property type="match status" value="1"/>
</dbReference>